<evidence type="ECO:0000256" key="1">
    <source>
        <dbReference type="ARBA" id="ARBA00004225"/>
    </source>
</evidence>
<dbReference type="InterPro" id="IPR018108">
    <property type="entry name" value="MCP_transmembrane"/>
</dbReference>
<evidence type="ECO:0000313" key="12">
    <source>
        <dbReference type="Proteomes" id="UP001165060"/>
    </source>
</evidence>
<reference evidence="11 12" key="1">
    <citation type="journal article" date="2023" name="Commun. Biol.">
        <title>Genome analysis of Parmales, the sister group of diatoms, reveals the evolutionary specialization of diatoms from phago-mixotrophs to photoautotrophs.</title>
        <authorList>
            <person name="Ban H."/>
            <person name="Sato S."/>
            <person name="Yoshikawa S."/>
            <person name="Yamada K."/>
            <person name="Nakamura Y."/>
            <person name="Ichinomiya M."/>
            <person name="Sato N."/>
            <person name="Blanc-Mathieu R."/>
            <person name="Endo H."/>
            <person name="Kuwata A."/>
            <person name="Ogata H."/>
        </authorList>
    </citation>
    <scope>NUCLEOTIDE SEQUENCE [LARGE SCALE GENOMIC DNA]</scope>
</reference>
<proteinExistence type="inferred from homology"/>
<keyword evidence="12" id="KW-1185">Reference proteome</keyword>
<dbReference type="Gene3D" id="1.50.40.10">
    <property type="entry name" value="Mitochondrial carrier domain"/>
    <property type="match status" value="1"/>
</dbReference>
<evidence type="ECO:0008006" key="13">
    <source>
        <dbReference type="Google" id="ProtNLM"/>
    </source>
</evidence>
<evidence type="ECO:0000256" key="2">
    <source>
        <dbReference type="ARBA" id="ARBA00006375"/>
    </source>
</evidence>
<accession>A0ABQ6N584</accession>
<dbReference type="PROSITE" id="PS50920">
    <property type="entry name" value="SOLCAR"/>
    <property type="match status" value="1"/>
</dbReference>
<keyword evidence="7" id="KW-0496">Mitochondrion</keyword>
<evidence type="ECO:0000256" key="9">
    <source>
        <dbReference type="PROSITE-ProRule" id="PRU00282"/>
    </source>
</evidence>
<evidence type="ECO:0000256" key="6">
    <source>
        <dbReference type="ARBA" id="ARBA00022989"/>
    </source>
</evidence>
<evidence type="ECO:0000256" key="8">
    <source>
        <dbReference type="ARBA" id="ARBA00023136"/>
    </source>
</evidence>
<sequence>MAHSEKRASPAREFAIASFAGALYGAAHTISGHPLDNLKTSLQLDPSFRGLSTAQAARQLYASHGVHGFTRGCVPPLLGSSFYRSIMISSYELSYTWFLRSTPKDSFWQQEVAGGYFPRPMVWASATFCSLARAVVEAPFEQAKVMRQTGQGWEVGGLYRGSGMQAARTTGLLLMIFGPIDIIRSKTDWMSSIWNQWGITTFVCGGAYAIVWPLETLKNAAQAALPRPGAGLAERVAFLGGVRGLYKGALPGIVGGGVRNGMGMLAMANAQKLATWLGLRDTR</sequence>
<dbReference type="SUPFAM" id="SSF103506">
    <property type="entry name" value="Mitochondrial carrier"/>
    <property type="match status" value="1"/>
</dbReference>
<dbReference type="InterPro" id="IPR050567">
    <property type="entry name" value="Mitochondrial_Carrier"/>
</dbReference>
<keyword evidence="5" id="KW-0677">Repeat</keyword>
<keyword evidence="4 9" id="KW-0812">Transmembrane</keyword>
<evidence type="ECO:0000256" key="10">
    <source>
        <dbReference type="RuleBase" id="RU000488"/>
    </source>
</evidence>
<keyword evidence="3 10" id="KW-0813">Transport</keyword>
<comment type="subcellular location">
    <subcellularLocation>
        <location evidence="1">Mitochondrion membrane</location>
        <topology evidence="1">Multi-pass membrane protein</topology>
    </subcellularLocation>
</comment>
<protein>
    <recommendedName>
        <fullName evidence="13">Mitochondrial carrier protein</fullName>
    </recommendedName>
</protein>
<evidence type="ECO:0000256" key="5">
    <source>
        <dbReference type="ARBA" id="ARBA00022737"/>
    </source>
</evidence>
<evidence type="ECO:0000256" key="3">
    <source>
        <dbReference type="ARBA" id="ARBA00022448"/>
    </source>
</evidence>
<feature type="repeat" description="Solcar" evidence="9">
    <location>
        <begin position="12"/>
        <end position="97"/>
    </location>
</feature>
<dbReference type="EMBL" id="BRYB01002134">
    <property type="protein sequence ID" value="GMI40197.1"/>
    <property type="molecule type" value="Genomic_DNA"/>
</dbReference>
<keyword evidence="8 9" id="KW-0472">Membrane</keyword>
<dbReference type="PANTHER" id="PTHR45624:SF58">
    <property type="entry name" value="CARRIER PROTEIN, PUTATIVE-RELATED"/>
    <property type="match status" value="1"/>
</dbReference>
<dbReference type="PANTHER" id="PTHR45624">
    <property type="entry name" value="MITOCHONDRIAL BASIC AMINO ACIDS TRANSPORTER-RELATED"/>
    <property type="match status" value="1"/>
</dbReference>
<evidence type="ECO:0000256" key="4">
    <source>
        <dbReference type="ARBA" id="ARBA00022692"/>
    </source>
</evidence>
<organism evidence="11 12">
    <name type="scientific">Tetraparma gracilis</name>
    <dbReference type="NCBI Taxonomy" id="2962635"/>
    <lineage>
        <taxon>Eukaryota</taxon>
        <taxon>Sar</taxon>
        <taxon>Stramenopiles</taxon>
        <taxon>Ochrophyta</taxon>
        <taxon>Bolidophyceae</taxon>
        <taxon>Parmales</taxon>
        <taxon>Triparmaceae</taxon>
        <taxon>Tetraparma</taxon>
    </lineage>
</organism>
<dbReference type="Pfam" id="PF00153">
    <property type="entry name" value="Mito_carr"/>
    <property type="match status" value="1"/>
</dbReference>
<dbReference type="Proteomes" id="UP001165060">
    <property type="component" value="Unassembled WGS sequence"/>
</dbReference>
<evidence type="ECO:0000256" key="7">
    <source>
        <dbReference type="ARBA" id="ARBA00023128"/>
    </source>
</evidence>
<keyword evidence="6" id="KW-1133">Transmembrane helix</keyword>
<comment type="caution">
    <text evidence="11">The sequence shown here is derived from an EMBL/GenBank/DDBJ whole genome shotgun (WGS) entry which is preliminary data.</text>
</comment>
<name>A0ABQ6N584_9STRA</name>
<dbReference type="InterPro" id="IPR023395">
    <property type="entry name" value="MCP_dom_sf"/>
</dbReference>
<comment type="similarity">
    <text evidence="2 10">Belongs to the mitochondrial carrier (TC 2.A.29) family.</text>
</comment>
<evidence type="ECO:0000313" key="11">
    <source>
        <dbReference type="EMBL" id="GMI40197.1"/>
    </source>
</evidence>
<gene>
    <name evidence="11" type="ORF">TeGR_g14649</name>
</gene>